<reference evidence="2 3" key="1">
    <citation type="submission" date="2020-04" db="EMBL/GenBank/DDBJ databases">
        <authorList>
            <person name="Hitch T.C.A."/>
            <person name="Wylensek D."/>
            <person name="Clavel T."/>
        </authorList>
    </citation>
    <scope>NUCLEOTIDE SEQUENCE [LARGE SCALE GENOMIC DNA]</scope>
    <source>
        <strain evidence="2 3">COR2-253-APC-1A</strain>
    </source>
</reference>
<evidence type="ECO:0000313" key="2">
    <source>
        <dbReference type="EMBL" id="NMD88606.1"/>
    </source>
</evidence>
<gene>
    <name evidence="2" type="ORF">HF882_18620</name>
</gene>
<comment type="caution">
    <text evidence="2">The sequence shown here is derived from an EMBL/GenBank/DDBJ whole genome shotgun (WGS) entry which is preliminary data.</text>
</comment>
<feature type="compositionally biased region" description="Basic and acidic residues" evidence="1">
    <location>
        <begin position="38"/>
        <end position="54"/>
    </location>
</feature>
<dbReference type="RefSeq" id="WP_168963672.1">
    <property type="nucleotide sequence ID" value="NZ_JABAEW010000051.1"/>
</dbReference>
<evidence type="ECO:0000256" key="1">
    <source>
        <dbReference type="SAM" id="MobiDB-lite"/>
    </source>
</evidence>
<feature type="region of interest" description="Disordered" evidence="1">
    <location>
        <begin position="38"/>
        <end position="62"/>
    </location>
</feature>
<evidence type="ECO:0000313" key="3">
    <source>
        <dbReference type="Proteomes" id="UP000576225"/>
    </source>
</evidence>
<organism evidence="2 3">
    <name type="scientific">Victivallis vadensis</name>
    <dbReference type="NCBI Taxonomy" id="172901"/>
    <lineage>
        <taxon>Bacteria</taxon>
        <taxon>Pseudomonadati</taxon>
        <taxon>Lentisphaerota</taxon>
        <taxon>Lentisphaeria</taxon>
        <taxon>Victivallales</taxon>
        <taxon>Victivallaceae</taxon>
        <taxon>Victivallis</taxon>
    </lineage>
</organism>
<dbReference type="AlphaFoldDB" id="A0A848B754"/>
<protein>
    <submittedName>
        <fullName evidence="2">Uncharacterized protein</fullName>
    </submittedName>
</protein>
<proteinExistence type="predicted"/>
<dbReference type="EMBL" id="JABAEW010000051">
    <property type="protein sequence ID" value="NMD88606.1"/>
    <property type="molecule type" value="Genomic_DNA"/>
</dbReference>
<name>A0A848B754_9BACT</name>
<sequence>MAQKMQTEEISLLTSLSLKSGHKPALKNRHEVGGELSLYDKEKTPLRQAPEKAKNISFVNKK</sequence>
<accession>A0A848B754</accession>
<dbReference type="Proteomes" id="UP000576225">
    <property type="component" value="Unassembled WGS sequence"/>
</dbReference>